<evidence type="ECO:0000313" key="1">
    <source>
        <dbReference type="EMBL" id="EEC04743.1"/>
    </source>
</evidence>
<dbReference type="AlphaFoldDB" id="B7PDS1"/>
<sequence length="57" mass="6812">MALLRPSESSDVFLYLGYRALAIWGYSLHEADRELGPRPKIWLPPPERRDYCHRLLW</sequence>
<accession>B7PDS1</accession>
<name>B7PDS1_IXOSC</name>
<dbReference type="VEuPathDB" id="VectorBase:ISCW003222"/>
<gene>
    <name evidence="1" type="ORF">IscW_ISCW003222</name>
</gene>
<organism>
    <name type="scientific">Ixodes scapularis</name>
    <name type="common">Black-legged tick</name>
    <name type="synonym">Deer tick</name>
    <dbReference type="NCBI Taxonomy" id="6945"/>
    <lineage>
        <taxon>Eukaryota</taxon>
        <taxon>Metazoa</taxon>
        <taxon>Ecdysozoa</taxon>
        <taxon>Arthropoda</taxon>
        <taxon>Chelicerata</taxon>
        <taxon>Arachnida</taxon>
        <taxon>Acari</taxon>
        <taxon>Parasitiformes</taxon>
        <taxon>Ixodida</taxon>
        <taxon>Ixodoidea</taxon>
        <taxon>Ixodidae</taxon>
        <taxon>Ixodinae</taxon>
        <taxon>Ixodes</taxon>
    </lineage>
</organism>
<protein>
    <submittedName>
        <fullName evidence="1 2">Uncharacterized protein</fullName>
    </submittedName>
</protein>
<dbReference type="EMBL" id="ABJB010786055">
    <property type="status" value="NOT_ANNOTATED_CDS"/>
    <property type="molecule type" value="Genomic_DNA"/>
</dbReference>
<dbReference type="Proteomes" id="UP000001555">
    <property type="component" value="Unassembled WGS sequence"/>
</dbReference>
<reference evidence="2" key="2">
    <citation type="submission" date="2020-05" db="UniProtKB">
        <authorList>
            <consortium name="EnsemblMetazoa"/>
        </authorList>
    </citation>
    <scope>IDENTIFICATION</scope>
    <source>
        <strain evidence="2">wikel</strain>
    </source>
</reference>
<dbReference type="HOGENOM" id="CLU_2998759_0_0_1"/>
<reference evidence="1 3" key="1">
    <citation type="submission" date="2008-03" db="EMBL/GenBank/DDBJ databases">
        <title>Annotation of Ixodes scapularis.</title>
        <authorList>
            <consortium name="Ixodes scapularis Genome Project Consortium"/>
            <person name="Caler E."/>
            <person name="Hannick L.I."/>
            <person name="Bidwell S."/>
            <person name="Joardar V."/>
            <person name="Thiagarajan M."/>
            <person name="Amedeo P."/>
            <person name="Galinsky K.J."/>
            <person name="Schobel S."/>
            <person name="Inman J."/>
            <person name="Hostetler J."/>
            <person name="Miller J."/>
            <person name="Hammond M."/>
            <person name="Megy K."/>
            <person name="Lawson D."/>
            <person name="Kodira C."/>
            <person name="Sutton G."/>
            <person name="Meyer J."/>
            <person name="Hill C.A."/>
            <person name="Birren B."/>
            <person name="Nene V."/>
            <person name="Collins F."/>
            <person name="Alarcon-Chaidez F."/>
            <person name="Wikel S."/>
            <person name="Strausberg R."/>
        </authorList>
    </citation>
    <scope>NUCLEOTIDE SEQUENCE [LARGE SCALE GENOMIC DNA]</scope>
    <source>
        <strain evidence="3">Wikel</strain>
        <strain evidence="1">Wikel colony</strain>
    </source>
</reference>
<dbReference type="EMBL" id="ABJB010785125">
    <property type="status" value="NOT_ANNOTATED_CDS"/>
    <property type="molecule type" value="Genomic_DNA"/>
</dbReference>
<dbReference type="EnsemblMetazoa" id="ISCW003222-RA">
    <property type="protein sequence ID" value="ISCW003222-PA"/>
    <property type="gene ID" value="ISCW003222"/>
</dbReference>
<evidence type="ECO:0000313" key="3">
    <source>
        <dbReference type="Proteomes" id="UP000001555"/>
    </source>
</evidence>
<dbReference type="VEuPathDB" id="VectorBase:ISCI003222"/>
<evidence type="ECO:0000313" key="2">
    <source>
        <dbReference type="EnsemblMetazoa" id="ISCW003222-PA"/>
    </source>
</evidence>
<keyword evidence="3" id="KW-1185">Reference proteome</keyword>
<dbReference type="PaxDb" id="6945-B7PDS1"/>
<dbReference type="EMBL" id="DS691376">
    <property type="protein sequence ID" value="EEC04743.1"/>
    <property type="molecule type" value="Genomic_DNA"/>
</dbReference>
<proteinExistence type="predicted"/>
<dbReference type="InParanoid" id="B7PDS1"/>